<dbReference type="SUPFAM" id="SSF109854">
    <property type="entry name" value="DinB/YfiT-like putative metalloenzymes"/>
    <property type="match status" value="1"/>
</dbReference>
<evidence type="ECO:0000259" key="5">
    <source>
        <dbReference type="Pfam" id="PF12867"/>
    </source>
</evidence>
<dbReference type="Gene3D" id="1.20.120.450">
    <property type="entry name" value="dinb family like domain"/>
    <property type="match status" value="1"/>
</dbReference>
<name>A0A7Y9NK62_9BACT</name>
<feature type="domain" description="Sulfatase-modifying factor enzyme-like" evidence="4">
    <location>
        <begin position="212"/>
        <end position="461"/>
    </location>
</feature>
<evidence type="ECO:0000256" key="2">
    <source>
        <dbReference type="ARBA" id="ARBA00023004"/>
    </source>
</evidence>
<dbReference type="InterPro" id="IPR016187">
    <property type="entry name" value="CTDL_fold"/>
</dbReference>
<comment type="pathway">
    <text evidence="3">Amino-acid biosynthesis; ergothioneine biosynthesis.</text>
</comment>
<dbReference type="InterPro" id="IPR024775">
    <property type="entry name" value="DinB-like"/>
</dbReference>
<organism evidence="6 7">
    <name type="scientific">Tunturiibacter lichenicola</name>
    <dbReference type="NCBI Taxonomy" id="2051959"/>
    <lineage>
        <taxon>Bacteria</taxon>
        <taxon>Pseudomonadati</taxon>
        <taxon>Acidobacteriota</taxon>
        <taxon>Terriglobia</taxon>
        <taxon>Terriglobales</taxon>
        <taxon>Acidobacteriaceae</taxon>
        <taxon>Tunturiibacter</taxon>
    </lineage>
</organism>
<keyword evidence="2" id="KW-0408">Iron</keyword>
<dbReference type="InterPro" id="IPR051043">
    <property type="entry name" value="Sulfatase_Mod_Factor_Kinase"/>
</dbReference>
<feature type="domain" description="DinB-like" evidence="5">
    <location>
        <begin position="18"/>
        <end position="149"/>
    </location>
</feature>
<comment type="caution">
    <text evidence="6">The sequence shown here is derived from an EMBL/GenBank/DDBJ whole genome shotgun (WGS) entry which is preliminary data.</text>
</comment>
<protein>
    <submittedName>
        <fullName evidence="6">Ergothioneine biosynthesis protein EgtB</fullName>
    </submittedName>
</protein>
<evidence type="ECO:0000313" key="7">
    <source>
        <dbReference type="Proteomes" id="UP000534186"/>
    </source>
</evidence>
<dbReference type="Pfam" id="PF12867">
    <property type="entry name" value="DinB_2"/>
    <property type="match status" value="1"/>
</dbReference>
<dbReference type="InterPro" id="IPR017806">
    <property type="entry name" value="EgtB"/>
</dbReference>
<evidence type="ECO:0000256" key="1">
    <source>
        <dbReference type="ARBA" id="ARBA00023002"/>
    </source>
</evidence>
<keyword evidence="1" id="KW-0560">Oxidoreductase</keyword>
<evidence type="ECO:0000256" key="3">
    <source>
        <dbReference type="ARBA" id="ARBA00037882"/>
    </source>
</evidence>
<dbReference type="InterPro" id="IPR034660">
    <property type="entry name" value="DinB/YfiT-like"/>
</dbReference>
<dbReference type="AlphaFoldDB" id="A0A7Y9NK62"/>
<accession>A0A7Y9NK62</accession>
<evidence type="ECO:0000259" key="4">
    <source>
        <dbReference type="Pfam" id="PF03781"/>
    </source>
</evidence>
<gene>
    <name evidence="6" type="ORF">HDF12_001231</name>
</gene>
<dbReference type="SUPFAM" id="SSF56436">
    <property type="entry name" value="C-type lectin-like"/>
    <property type="match status" value="1"/>
</dbReference>
<dbReference type="EMBL" id="JACCCV010000001">
    <property type="protein sequence ID" value="NYF50866.1"/>
    <property type="molecule type" value="Genomic_DNA"/>
</dbReference>
<evidence type="ECO:0000313" key="6">
    <source>
        <dbReference type="EMBL" id="NYF50866.1"/>
    </source>
</evidence>
<proteinExistence type="predicted"/>
<dbReference type="InterPro" id="IPR005532">
    <property type="entry name" value="SUMF_dom"/>
</dbReference>
<dbReference type="Gene3D" id="3.90.1580.10">
    <property type="entry name" value="paralog of FGE (formylglycine-generating enzyme)"/>
    <property type="match status" value="1"/>
</dbReference>
<dbReference type="NCBIfam" id="TIGR03440">
    <property type="entry name" value="egtB_TIGR03440"/>
    <property type="match status" value="1"/>
</dbReference>
<dbReference type="PANTHER" id="PTHR23150">
    <property type="entry name" value="SULFATASE MODIFYING FACTOR 1, 2"/>
    <property type="match status" value="1"/>
</dbReference>
<dbReference type="Pfam" id="PF03781">
    <property type="entry name" value="FGE-sulfatase"/>
    <property type="match status" value="1"/>
</dbReference>
<dbReference type="GO" id="GO:0052699">
    <property type="term" value="P:ergothioneine biosynthetic process"/>
    <property type="evidence" value="ECO:0007669"/>
    <property type="project" value="InterPro"/>
</dbReference>
<sequence length="466" mass="52640">MSQTVEANAAATSLLARYKAVRQASKNLCRPLSPEDMMVQSSPEASPVKWHLAHTSWFFETFVLREFAAGYQPYHPDFHWLFNSYYNSLGEMPEKKLRASFSRPPLESILAYRTHVDAAMTALMQHPLEDEAARRIALGLEHEQQHQELIATDIKHALFTNPLHPPYIDGPAKQKLDTIAPPLDWIDFAGGITEIGFKLDSADPIQSVSFFAFDNETPRHPVYLAPYRLATRLVTCAEYLAFIDQNGYNRPELWLSEGWTTNRAEGWQAPLYWRRDEETNSGWSIYTMNGFRSLDDLSETPVCHLSFFEADAYARWAGHRLPTEFEWEHAASQLGLLRKEVNSQPALLTYQPDPAQKLTAIPAIQANLFETGNLHPTPASAVSGLQQIFGDVWEWTASGYTGYPGYKPLPGALGEYNGKFMSSQVILRGGSCVTPATHIRATYRNFFSPSTRWQFSGLRLAQDVSK</sequence>
<dbReference type="Proteomes" id="UP000534186">
    <property type="component" value="Unassembled WGS sequence"/>
</dbReference>
<reference evidence="6 7" key="1">
    <citation type="submission" date="2020-07" db="EMBL/GenBank/DDBJ databases">
        <title>Genomic Encyclopedia of Type Strains, Phase IV (KMG-V): Genome sequencing to study the core and pangenomes of soil and plant-associated prokaryotes.</title>
        <authorList>
            <person name="Whitman W."/>
        </authorList>
    </citation>
    <scope>NUCLEOTIDE SEQUENCE [LARGE SCALE GENOMIC DNA]</scope>
    <source>
        <strain evidence="6 7">M8UP30</strain>
    </source>
</reference>
<dbReference type="InterPro" id="IPR042095">
    <property type="entry name" value="SUMF_sf"/>
</dbReference>
<dbReference type="PANTHER" id="PTHR23150:SF36">
    <property type="entry name" value="HERCYNINE OXYGENASE"/>
    <property type="match status" value="1"/>
</dbReference>